<reference evidence="2" key="1">
    <citation type="journal article" date="2016" name="Nature">
        <title>The genome of the seagrass Zostera marina reveals angiosperm adaptation to the sea.</title>
        <authorList>
            <person name="Olsen J.L."/>
            <person name="Rouze P."/>
            <person name="Verhelst B."/>
            <person name="Lin Y.-C."/>
            <person name="Bayer T."/>
            <person name="Collen J."/>
            <person name="Dattolo E."/>
            <person name="De Paoli E."/>
            <person name="Dittami S."/>
            <person name="Maumus F."/>
            <person name="Michel G."/>
            <person name="Kersting A."/>
            <person name="Lauritano C."/>
            <person name="Lohaus R."/>
            <person name="Toepel M."/>
            <person name="Tonon T."/>
            <person name="Vanneste K."/>
            <person name="Amirebrahimi M."/>
            <person name="Brakel J."/>
            <person name="Bostroem C."/>
            <person name="Chovatia M."/>
            <person name="Grimwood J."/>
            <person name="Jenkins J.W."/>
            <person name="Jueterbock A."/>
            <person name="Mraz A."/>
            <person name="Stam W.T."/>
            <person name="Tice H."/>
            <person name="Bornberg-Bauer E."/>
            <person name="Green P.J."/>
            <person name="Pearson G.A."/>
            <person name="Procaccini G."/>
            <person name="Duarte C.M."/>
            <person name="Schmutz J."/>
            <person name="Reusch T.B.H."/>
            <person name="Van de Peer Y."/>
        </authorList>
    </citation>
    <scope>NUCLEOTIDE SEQUENCE [LARGE SCALE GENOMIC DNA]</scope>
    <source>
        <strain evidence="2">cv. Finnish</strain>
    </source>
</reference>
<dbReference type="OrthoDB" id="1884872at2759"/>
<accession>A0A0K9Q497</accession>
<dbReference type="AlphaFoldDB" id="A0A0K9Q497"/>
<evidence type="ECO:0000313" key="1">
    <source>
        <dbReference type="EMBL" id="KMZ76004.1"/>
    </source>
</evidence>
<proteinExistence type="predicted"/>
<feature type="non-terminal residue" evidence="1">
    <location>
        <position position="1"/>
    </location>
</feature>
<evidence type="ECO:0000313" key="2">
    <source>
        <dbReference type="Proteomes" id="UP000036987"/>
    </source>
</evidence>
<gene>
    <name evidence="1" type="ORF">ZOSMA_10867G00010</name>
</gene>
<dbReference type="EMBL" id="LFYR01000098">
    <property type="protein sequence ID" value="KMZ76004.1"/>
    <property type="molecule type" value="Genomic_DNA"/>
</dbReference>
<keyword evidence="2" id="KW-1185">Reference proteome</keyword>
<protein>
    <submittedName>
        <fullName evidence="1">Uncharacterized protein</fullName>
    </submittedName>
</protein>
<name>A0A0K9Q497_ZOSMR</name>
<organism evidence="1 2">
    <name type="scientific">Zostera marina</name>
    <name type="common">Eelgrass</name>
    <dbReference type="NCBI Taxonomy" id="29655"/>
    <lineage>
        <taxon>Eukaryota</taxon>
        <taxon>Viridiplantae</taxon>
        <taxon>Streptophyta</taxon>
        <taxon>Embryophyta</taxon>
        <taxon>Tracheophyta</taxon>
        <taxon>Spermatophyta</taxon>
        <taxon>Magnoliopsida</taxon>
        <taxon>Liliopsida</taxon>
        <taxon>Zosteraceae</taxon>
        <taxon>Zostera</taxon>
    </lineage>
</organism>
<sequence length="33" mass="3548">FPGGLESVVVGIGRELCTQELGETLRFLVLTDV</sequence>
<dbReference type="Proteomes" id="UP000036987">
    <property type="component" value="Unassembled WGS sequence"/>
</dbReference>
<comment type="caution">
    <text evidence="1">The sequence shown here is derived from an EMBL/GenBank/DDBJ whole genome shotgun (WGS) entry which is preliminary data.</text>
</comment>